<protein>
    <submittedName>
        <fullName evidence="1">Uncharacterized protein</fullName>
    </submittedName>
</protein>
<keyword evidence="2" id="KW-1185">Reference proteome</keyword>
<dbReference type="Proteomes" id="UP000186096">
    <property type="component" value="Unassembled WGS sequence"/>
</dbReference>
<proteinExistence type="predicted"/>
<reference evidence="2" key="1">
    <citation type="submission" date="2017-01" db="EMBL/GenBank/DDBJ databases">
        <authorList>
            <person name="Varghese N."/>
            <person name="Submissions S."/>
        </authorList>
    </citation>
    <scope>NUCLEOTIDE SEQUENCE [LARGE SCALE GENOMIC DNA]</scope>
    <source>
        <strain evidence="2">ATCC 12950</strain>
    </source>
</reference>
<accession>A0A1N7ER55</accession>
<evidence type="ECO:0000313" key="1">
    <source>
        <dbReference type="EMBL" id="SIR90540.1"/>
    </source>
</evidence>
<evidence type="ECO:0000313" key="2">
    <source>
        <dbReference type="Proteomes" id="UP000186096"/>
    </source>
</evidence>
<dbReference type="EMBL" id="FTNI01000019">
    <property type="protein sequence ID" value="SIR90540.1"/>
    <property type="molecule type" value="Genomic_DNA"/>
</dbReference>
<name>A0A1N7ER55_9ACTN</name>
<gene>
    <name evidence="1" type="ORF">SAMN05421833_11939</name>
</gene>
<dbReference type="AlphaFoldDB" id="A0A1N7ER55"/>
<organism evidence="1 2">
    <name type="scientific">Microbispora rosea</name>
    <dbReference type="NCBI Taxonomy" id="58117"/>
    <lineage>
        <taxon>Bacteria</taxon>
        <taxon>Bacillati</taxon>
        <taxon>Actinomycetota</taxon>
        <taxon>Actinomycetes</taxon>
        <taxon>Streptosporangiales</taxon>
        <taxon>Streptosporangiaceae</taxon>
        <taxon>Microbispora</taxon>
    </lineage>
</organism>
<sequence length="85" mass="9754">MSPVPKLVCLCGYIHDLSPIPDKGYVIFPDAAPEIILWPTKKQVDTDERTKAIVTKTGLLYECPDCGRLMWQKQGETEFRIYRPE</sequence>